<accession>A0A0A9C1V6</accession>
<organism evidence="1">
    <name type="scientific">Arundo donax</name>
    <name type="common">Giant reed</name>
    <name type="synonym">Donax arundinaceus</name>
    <dbReference type="NCBI Taxonomy" id="35708"/>
    <lineage>
        <taxon>Eukaryota</taxon>
        <taxon>Viridiplantae</taxon>
        <taxon>Streptophyta</taxon>
        <taxon>Embryophyta</taxon>
        <taxon>Tracheophyta</taxon>
        <taxon>Spermatophyta</taxon>
        <taxon>Magnoliopsida</taxon>
        <taxon>Liliopsida</taxon>
        <taxon>Poales</taxon>
        <taxon>Poaceae</taxon>
        <taxon>PACMAD clade</taxon>
        <taxon>Arundinoideae</taxon>
        <taxon>Arundineae</taxon>
        <taxon>Arundo</taxon>
    </lineage>
</organism>
<protein>
    <submittedName>
        <fullName evidence="1">Uncharacterized protein</fullName>
    </submittedName>
</protein>
<sequence length="67" mass="6929">MAAAMEAGEAQEVANRRVILKRYVTGFPTEDDMEVVAGAALLAVLPGSAAAVVKNLYVSYDPTCAAA</sequence>
<reference evidence="1" key="2">
    <citation type="journal article" date="2015" name="Data Brief">
        <title>Shoot transcriptome of the giant reed, Arundo donax.</title>
        <authorList>
            <person name="Barrero R.A."/>
            <person name="Guerrero F.D."/>
            <person name="Moolhuijzen P."/>
            <person name="Goolsby J.A."/>
            <person name="Tidwell J."/>
            <person name="Bellgard S.E."/>
            <person name="Bellgard M.I."/>
        </authorList>
    </citation>
    <scope>NUCLEOTIDE SEQUENCE</scope>
    <source>
        <tissue evidence="1">Shoot tissue taken approximately 20 cm above the soil surface</tissue>
    </source>
</reference>
<evidence type="ECO:0000313" key="1">
    <source>
        <dbReference type="EMBL" id="JAD68443.1"/>
    </source>
</evidence>
<dbReference type="SUPFAM" id="SSF50129">
    <property type="entry name" value="GroES-like"/>
    <property type="match status" value="1"/>
</dbReference>
<dbReference type="Gene3D" id="3.90.180.10">
    <property type="entry name" value="Medium-chain alcohol dehydrogenases, catalytic domain"/>
    <property type="match status" value="1"/>
</dbReference>
<dbReference type="AlphaFoldDB" id="A0A0A9C1V6"/>
<proteinExistence type="predicted"/>
<dbReference type="InterPro" id="IPR011032">
    <property type="entry name" value="GroES-like_sf"/>
</dbReference>
<reference evidence="1" key="1">
    <citation type="submission" date="2014-09" db="EMBL/GenBank/DDBJ databases">
        <authorList>
            <person name="Magalhaes I.L.F."/>
            <person name="Oliveira U."/>
            <person name="Santos F.R."/>
            <person name="Vidigal T.H.D.A."/>
            <person name="Brescovit A.D."/>
            <person name="Santos A.J."/>
        </authorList>
    </citation>
    <scope>NUCLEOTIDE SEQUENCE</scope>
    <source>
        <tissue evidence="1">Shoot tissue taken approximately 20 cm above the soil surface</tissue>
    </source>
</reference>
<name>A0A0A9C1V6_ARUDO</name>
<dbReference type="EMBL" id="GBRH01229452">
    <property type="protein sequence ID" value="JAD68443.1"/>
    <property type="molecule type" value="Transcribed_RNA"/>
</dbReference>